<organism evidence="2 3">
    <name type="scientific">Acaulospora morrowiae</name>
    <dbReference type="NCBI Taxonomy" id="94023"/>
    <lineage>
        <taxon>Eukaryota</taxon>
        <taxon>Fungi</taxon>
        <taxon>Fungi incertae sedis</taxon>
        <taxon>Mucoromycota</taxon>
        <taxon>Glomeromycotina</taxon>
        <taxon>Glomeromycetes</taxon>
        <taxon>Diversisporales</taxon>
        <taxon>Acaulosporaceae</taxon>
        <taxon>Acaulospora</taxon>
    </lineage>
</organism>
<dbReference type="EMBL" id="CAJVPV010001730">
    <property type="protein sequence ID" value="CAG8506639.1"/>
    <property type="molecule type" value="Genomic_DNA"/>
</dbReference>
<keyword evidence="3" id="KW-1185">Reference proteome</keyword>
<feature type="domain" description="C2H2-type" evidence="1">
    <location>
        <begin position="45"/>
        <end position="66"/>
    </location>
</feature>
<sequence length="101" mass="12154">MQLSVKPQTQKPPKIYQCAYCEKKYRKIDEHAIRQHNAAKHTIKCSLCTETLVNNEELEKHINSKHPPTRWCDVCKKCFELEEFKKHLREKHKLIILENRK</sequence>
<accession>A0A9N8ZU15</accession>
<comment type="caution">
    <text evidence="2">The sequence shown here is derived from an EMBL/GenBank/DDBJ whole genome shotgun (WGS) entry which is preliminary data.</text>
</comment>
<dbReference type="SUPFAM" id="SSF57783">
    <property type="entry name" value="Zinc beta-ribbon"/>
    <property type="match status" value="1"/>
</dbReference>
<dbReference type="InterPro" id="IPR013087">
    <property type="entry name" value="Znf_C2H2_type"/>
</dbReference>
<reference evidence="2" key="1">
    <citation type="submission" date="2021-06" db="EMBL/GenBank/DDBJ databases">
        <authorList>
            <person name="Kallberg Y."/>
            <person name="Tangrot J."/>
            <person name="Rosling A."/>
        </authorList>
    </citation>
    <scope>NUCLEOTIDE SEQUENCE</scope>
    <source>
        <strain evidence="2">CL551</strain>
    </source>
</reference>
<gene>
    <name evidence="2" type="ORF">AMORRO_LOCUS3521</name>
</gene>
<dbReference type="PROSITE" id="PS00028">
    <property type="entry name" value="ZINC_FINGER_C2H2_1"/>
    <property type="match status" value="1"/>
</dbReference>
<dbReference type="Gene3D" id="3.30.160.60">
    <property type="entry name" value="Classic Zinc Finger"/>
    <property type="match status" value="1"/>
</dbReference>
<evidence type="ECO:0000313" key="2">
    <source>
        <dbReference type="EMBL" id="CAG8506639.1"/>
    </source>
</evidence>
<dbReference type="SMART" id="SM00355">
    <property type="entry name" value="ZnF_C2H2"/>
    <property type="match status" value="3"/>
</dbReference>
<proteinExistence type="predicted"/>
<evidence type="ECO:0000313" key="3">
    <source>
        <dbReference type="Proteomes" id="UP000789342"/>
    </source>
</evidence>
<evidence type="ECO:0000259" key="1">
    <source>
        <dbReference type="PROSITE" id="PS00028"/>
    </source>
</evidence>
<dbReference type="AlphaFoldDB" id="A0A9N8ZU15"/>
<protein>
    <submittedName>
        <fullName evidence="2">902_t:CDS:1</fullName>
    </submittedName>
</protein>
<name>A0A9N8ZU15_9GLOM</name>
<dbReference type="Proteomes" id="UP000789342">
    <property type="component" value="Unassembled WGS sequence"/>
</dbReference>